<keyword evidence="2" id="KW-0812">Transmembrane</keyword>
<gene>
    <name evidence="3" type="ORF">CCMP2556_LOCUS29228</name>
</gene>
<accession>A0ABP0N6Q0</accession>
<feature type="transmembrane region" description="Helical" evidence="2">
    <location>
        <begin position="67"/>
        <end position="89"/>
    </location>
</feature>
<name>A0ABP0N6Q0_9DINO</name>
<proteinExistence type="predicted"/>
<organism evidence="3 4">
    <name type="scientific">Durusdinium trenchii</name>
    <dbReference type="NCBI Taxonomy" id="1381693"/>
    <lineage>
        <taxon>Eukaryota</taxon>
        <taxon>Sar</taxon>
        <taxon>Alveolata</taxon>
        <taxon>Dinophyceae</taxon>
        <taxon>Suessiales</taxon>
        <taxon>Symbiodiniaceae</taxon>
        <taxon>Durusdinium</taxon>
    </lineage>
</organism>
<keyword evidence="4" id="KW-1185">Reference proteome</keyword>
<protein>
    <submittedName>
        <fullName evidence="3">Uncharacterized protein</fullName>
    </submittedName>
</protein>
<sequence length="1003" mass="113092">MFAAGIASLVGAAAYAYSYNLGRFRFNSLQRQECLHHFQDMRIELWNLFREDVRDVFECTRANMDNYMVVGTLIIASVMNFMAVGYPTFPMEPPWLLVIWNNCVFSCIIFGMVGVWLAMNGSIAATSASTKILTQAVRPPVASLLEISEAMRAQEEYEALPKNFVQVPSVLQDGELPAHDRVHQNISSLRRAASVPAIRKTRSTPVTKEMEVLRWVDETAHATEGVVKRLHTEDDGGPGRSAALYSHFWMLRRVQRGYACFDAYARISLAVSAQQLVLVESYFALGHFMLKSEGWPSPVQNTEGAWLALLMGVYACWILFKLDLYMKKEQRRLVQLGLWLAPMLAALATQLFNIRTKHGEGGVRPCDQIVPVWLPWIVALLACSCHMLWILIILFVSRPLLANMELPVSFRAAIYLDIFGWHSRHFRASVVENHQGPLAHWDVRGAHDAHGAHDGETSFLPMSPGGDQQRRAFATFTEAKRLSRTLSKLSRPESAKHFAPEDKASVEHMKTVLDEELKDLQSQLSMPWSRQTSEGWSRQSSPMGSSWLQSACDDGSGSLVPYWVDCRSGQVVWSRPDGMILDLVRITESVQELLDRINSSEDVTGPMVDAEALPFELMPITPESEMSSSILPWKSLQRVCLAQLLVWLGSILVVLFDPMYYDTPIAPRELYNPFVLRKLNVNWPHRHFRPSAMTCGTNDATVYVGDQFAIWSGELYWDQEAVELYDADVHSLRGRRHLRRHERLADVEKRPLKLQNVTLHPVIPAIELEAAWIGFGILRRKGKVLMLHQETHNLTEQSIYPWIPGKKTWRLGPALPSRNLVALQLLEGSDAVVCSQRKGFVDMGWAVLAATDSGQVIVLCPTLEDELHPVEMLISLRHRKIAESVVSIVDSHTGSNSPRHRKIIGVDLDPEMEILWIFSQTSDGGGDLRLVDQRTARVVDVWPLPSGRWWAPGFCNLGFTQGFVLAGAADLKASRGGPELWRFMPFATQKFRKWAKETGRSPS</sequence>
<dbReference type="EMBL" id="CAXAMN010021417">
    <property type="protein sequence ID" value="CAK9059324.1"/>
    <property type="molecule type" value="Genomic_DNA"/>
</dbReference>
<feature type="transmembrane region" description="Helical" evidence="2">
    <location>
        <begin position="95"/>
        <end position="119"/>
    </location>
</feature>
<feature type="transmembrane region" description="Helical" evidence="2">
    <location>
        <begin position="305"/>
        <end position="324"/>
    </location>
</feature>
<reference evidence="3 4" key="1">
    <citation type="submission" date="2024-02" db="EMBL/GenBank/DDBJ databases">
        <authorList>
            <person name="Chen Y."/>
            <person name="Shah S."/>
            <person name="Dougan E. K."/>
            <person name="Thang M."/>
            <person name="Chan C."/>
        </authorList>
    </citation>
    <scope>NUCLEOTIDE SEQUENCE [LARGE SCALE GENOMIC DNA]</scope>
</reference>
<evidence type="ECO:0000313" key="3">
    <source>
        <dbReference type="EMBL" id="CAK9059324.1"/>
    </source>
</evidence>
<feature type="transmembrane region" description="Helical" evidence="2">
    <location>
        <begin position="336"/>
        <end position="353"/>
    </location>
</feature>
<comment type="caution">
    <text evidence="3">The sequence shown here is derived from an EMBL/GenBank/DDBJ whole genome shotgun (WGS) entry which is preliminary data.</text>
</comment>
<evidence type="ECO:0000313" key="4">
    <source>
        <dbReference type="Proteomes" id="UP001642484"/>
    </source>
</evidence>
<evidence type="ECO:0000256" key="2">
    <source>
        <dbReference type="SAM" id="Phobius"/>
    </source>
</evidence>
<keyword evidence="2" id="KW-0472">Membrane</keyword>
<feature type="transmembrane region" description="Helical" evidence="2">
    <location>
        <begin position="373"/>
        <end position="396"/>
    </location>
</feature>
<feature type="region of interest" description="Disordered" evidence="1">
    <location>
        <begin position="523"/>
        <end position="542"/>
    </location>
</feature>
<feature type="transmembrane region" description="Helical" evidence="2">
    <location>
        <begin position="263"/>
        <end position="285"/>
    </location>
</feature>
<dbReference type="Proteomes" id="UP001642484">
    <property type="component" value="Unassembled WGS sequence"/>
</dbReference>
<keyword evidence="2" id="KW-1133">Transmembrane helix</keyword>
<evidence type="ECO:0000256" key="1">
    <source>
        <dbReference type="SAM" id="MobiDB-lite"/>
    </source>
</evidence>
<feature type="transmembrane region" description="Helical" evidence="2">
    <location>
        <begin position="639"/>
        <end position="661"/>
    </location>
</feature>